<dbReference type="Proteomes" id="UP000030451">
    <property type="component" value="Unassembled WGS sequence"/>
</dbReference>
<feature type="binding site" evidence="8">
    <location>
        <position position="35"/>
    </location>
    <ligand>
        <name>Mg(2+)</name>
        <dbReference type="ChEBI" id="CHEBI:18420"/>
    </ligand>
</feature>
<sequence length="525" mass="57626">MKHLIKPVIAAVATSTLSFNALSAEIKNVILMIGDGMGPQQVGLLETYANQAPNSIYNGNKTALYKLAQEGVIGSSLTHPEDAIVVDSACSATMLATGQYTASEVIGVDSQGNHIETVLEKAKKAGKATGLVSDTRLTHATPAAFAAHQPHRSLENEIASDMLATGVDVMLSGGLRHWIPKSTNDKGETYKALQTLTQGDVYLKSKRKDERNLLTEAQQDGYQLAFNRSMLNDANGDKLLGLFSYSGMDDGIAYSNKKADAKRTQPSLKEMTEKAIDVLSKDKDGFFLMVEGGQIDWAGHSNDAGTMLHEMIKFDEAVESVYQWAKDRDDTIVIVTADHETGSFGFSYSSQNLPKPQKRSGEAFAKRDYAPNFNFGSFDILDGLYNQKQSYYGMISQFQKLDKSQQTPQKLAEIVNQNSAFPITAEQAENVLASKPNPYRLAQHKYLAEENVPAINDFDAFFPYNDRGNLLAREQATGQNIVWGTGTHTHTPVNVFAWGPAEKILPVSKIMHHSELGEFIKQQVN</sequence>
<comment type="caution">
    <text evidence="11">The sequence shown here is derived from an EMBL/GenBank/DDBJ whole genome shotgun (WGS) entry which is preliminary data.</text>
</comment>
<keyword evidence="6 8" id="KW-0460">Magnesium</keyword>
<proteinExistence type="inferred from homology"/>
<keyword evidence="2" id="KW-0597">Phosphoprotein</keyword>
<dbReference type="PROSITE" id="PS00123">
    <property type="entry name" value="ALKALINE_PHOSPHATASE"/>
    <property type="match status" value="1"/>
</dbReference>
<evidence type="ECO:0000256" key="2">
    <source>
        <dbReference type="ARBA" id="ARBA00022553"/>
    </source>
</evidence>
<feature type="binding site" evidence="8">
    <location>
        <position position="35"/>
    </location>
    <ligand>
        <name>Zn(2+)</name>
        <dbReference type="ChEBI" id="CHEBI:29105"/>
        <label>2</label>
    </ligand>
</feature>
<feature type="binding site" evidence="8">
    <location>
        <position position="300"/>
    </location>
    <ligand>
        <name>Zn(2+)</name>
        <dbReference type="ChEBI" id="CHEBI:29105"/>
        <label>2</label>
    </ligand>
</feature>
<name>A0A0A5HUG5_PHOS4</name>
<dbReference type="Pfam" id="PF00245">
    <property type="entry name" value="Alk_phosphatase"/>
    <property type="match status" value="1"/>
</dbReference>
<evidence type="ECO:0000256" key="6">
    <source>
        <dbReference type="ARBA" id="ARBA00022842"/>
    </source>
</evidence>
<evidence type="ECO:0000256" key="7">
    <source>
        <dbReference type="PIRSR" id="PIRSR601952-1"/>
    </source>
</evidence>
<dbReference type="EMBL" id="JRWP01000054">
    <property type="protein sequence ID" value="KGY07104.1"/>
    <property type="molecule type" value="Genomic_DNA"/>
</dbReference>
<feature type="binding site" evidence="8">
    <location>
        <position position="339"/>
    </location>
    <ligand>
        <name>Zn(2+)</name>
        <dbReference type="ChEBI" id="CHEBI:29105"/>
        <label>2</label>
    </ligand>
</feature>
<feature type="active site" description="Phosphoserine intermediate" evidence="7">
    <location>
        <position position="88"/>
    </location>
</feature>
<feature type="binding site" evidence="8">
    <location>
        <position position="139"/>
    </location>
    <ligand>
        <name>Mg(2+)</name>
        <dbReference type="ChEBI" id="CHEBI:18420"/>
    </ligand>
</feature>
<comment type="similarity">
    <text evidence="1 9">Belongs to the alkaline phosphatase family.</text>
</comment>
<dbReference type="OrthoDB" id="9794455at2"/>
<evidence type="ECO:0000256" key="3">
    <source>
        <dbReference type="ARBA" id="ARBA00022723"/>
    </source>
</evidence>
<dbReference type="AlphaFoldDB" id="A0A0A5HUG5"/>
<dbReference type="Gene3D" id="1.10.1200.140">
    <property type="entry name" value="Alkaline phosphatase, crown domain"/>
    <property type="match status" value="1"/>
</dbReference>
<protein>
    <submittedName>
        <fullName evidence="11">Alkaline phosphatase</fullName>
    </submittedName>
</protein>
<evidence type="ECO:0000256" key="1">
    <source>
        <dbReference type="ARBA" id="ARBA00005984"/>
    </source>
</evidence>
<dbReference type="GO" id="GO:0004035">
    <property type="term" value="F:alkaline phosphatase activity"/>
    <property type="evidence" value="ECO:0007669"/>
    <property type="project" value="TreeGrafter"/>
</dbReference>
<dbReference type="GO" id="GO:0046872">
    <property type="term" value="F:metal ion binding"/>
    <property type="evidence" value="ECO:0007669"/>
    <property type="project" value="UniProtKB-KW"/>
</dbReference>
<keyword evidence="10" id="KW-0732">Signal</keyword>
<feature type="chain" id="PRO_5002009992" evidence="10">
    <location>
        <begin position="24"/>
        <end position="525"/>
    </location>
</feature>
<feature type="binding site" evidence="8">
    <location>
        <position position="296"/>
    </location>
    <ligand>
        <name>Zn(2+)</name>
        <dbReference type="ChEBI" id="CHEBI:29105"/>
        <label>2</label>
    </ligand>
</feature>
<feature type="signal peptide" evidence="10">
    <location>
        <begin position="1"/>
        <end position="23"/>
    </location>
</feature>
<evidence type="ECO:0000256" key="10">
    <source>
        <dbReference type="SAM" id="SignalP"/>
    </source>
</evidence>
<dbReference type="SMART" id="SM00098">
    <property type="entry name" value="alkPPc"/>
    <property type="match status" value="1"/>
</dbReference>
<keyword evidence="3 8" id="KW-0479">Metal-binding</keyword>
<reference evidence="11 12" key="1">
    <citation type="submission" date="2014-10" db="EMBL/GenBank/DDBJ databases">
        <title>Genome sequencing of Vibrio sinaloensis T08.</title>
        <authorList>
            <person name="Chan K.-G."/>
            <person name="Mohamad N.I."/>
        </authorList>
    </citation>
    <scope>NUCLEOTIDE SEQUENCE [LARGE SCALE GENOMIC DNA]</scope>
    <source>
        <strain evidence="11 12">T08</strain>
    </source>
</reference>
<dbReference type="SUPFAM" id="SSF53649">
    <property type="entry name" value="Alkaline phosphatase-like"/>
    <property type="match status" value="1"/>
</dbReference>
<evidence type="ECO:0000313" key="12">
    <source>
        <dbReference type="Proteomes" id="UP000030451"/>
    </source>
</evidence>
<evidence type="ECO:0000256" key="8">
    <source>
        <dbReference type="PIRSR" id="PIRSR601952-2"/>
    </source>
</evidence>
<evidence type="ECO:0000256" key="4">
    <source>
        <dbReference type="ARBA" id="ARBA00022801"/>
    </source>
</evidence>
<feature type="binding site" evidence="8">
    <location>
        <position position="338"/>
    </location>
    <ligand>
        <name>Zn(2+)</name>
        <dbReference type="ChEBI" id="CHEBI:29105"/>
        <label>2</label>
    </ligand>
</feature>
<dbReference type="InterPro" id="IPR018299">
    <property type="entry name" value="Alkaline_phosphatase_AS"/>
</dbReference>
<dbReference type="CDD" id="cd16012">
    <property type="entry name" value="ALP"/>
    <property type="match status" value="1"/>
</dbReference>
<dbReference type="Gene3D" id="3.40.720.10">
    <property type="entry name" value="Alkaline Phosphatase, subunit A"/>
    <property type="match status" value="2"/>
</dbReference>
<evidence type="ECO:0000256" key="5">
    <source>
        <dbReference type="ARBA" id="ARBA00022833"/>
    </source>
</evidence>
<dbReference type="PANTHER" id="PTHR11596:SF5">
    <property type="entry name" value="ALKALINE PHOSPHATASE"/>
    <property type="match status" value="1"/>
</dbReference>
<feature type="binding site" evidence="8">
    <location>
        <position position="141"/>
    </location>
    <ligand>
        <name>Mg(2+)</name>
        <dbReference type="ChEBI" id="CHEBI:18420"/>
    </ligand>
</feature>
<comment type="cofactor">
    <cofactor evidence="8">
        <name>Zn(2+)</name>
        <dbReference type="ChEBI" id="CHEBI:29105"/>
    </cofactor>
    <text evidence="8">Binds 2 Zn(2+) ions.</text>
</comment>
<organism evidence="11 12">
    <name type="scientific">Photobacterium sp. (strain ATCC 43367)</name>
    <dbReference type="NCBI Taxonomy" id="379097"/>
    <lineage>
        <taxon>Bacteria</taxon>
        <taxon>Pseudomonadati</taxon>
        <taxon>Pseudomonadota</taxon>
        <taxon>Gammaproteobacteria</taxon>
        <taxon>Vibrionales</taxon>
        <taxon>Vibrionaceae</taxon>
        <taxon>Vibrio</taxon>
        <taxon>Vibrio oreintalis group</taxon>
    </lineage>
</organism>
<dbReference type="STRING" id="379097.SE23_12845"/>
<dbReference type="RefSeq" id="WP_038192945.1">
    <property type="nucleotide sequence ID" value="NZ_JRWP01000054.1"/>
</dbReference>
<dbReference type="InterPro" id="IPR017850">
    <property type="entry name" value="Alkaline_phosphatase_core_sf"/>
</dbReference>
<keyword evidence="5 8" id="KW-0862">Zinc</keyword>
<comment type="cofactor">
    <cofactor evidence="8">
        <name>Mg(2+)</name>
        <dbReference type="ChEBI" id="CHEBI:18420"/>
    </cofactor>
    <text evidence="8">Binds 1 Mg(2+) ion.</text>
</comment>
<dbReference type="InterPro" id="IPR001952">
    <property type="entry name" value="Alkaline_phosphatase"/>
</dbReference>
<dbReference type="InterPro" id="IPR042085">
    <property type="entry name" value="Ap_crown"/>
</dbReference>
<evidence type="ECO:0000256" key="9">
    <source>
        <dbReference type="RuleBase" id="RU003946"/>
    </source>
</evidence>
<dbReference type="PANTHER" id="PTHR11596">
    <property type="entry name" value="ALKALINE PHOSPHATASE"/>
    <property type="match status" value="1"/>
</dbReference>
<dbReference type="PRINTS" id="PR00113">
    <property type="entry name" value="ALKPHPHTASE"/>
</dbReference>
<feature type="binding site" evidence="8">
    <location>
        <position position="291"/>
    </location>
    <ligand>
        <name>Mg(2+)</name>
        <dbReference type="ChEBI" id="CHEBI:18420"/>
    </ligand>
</feature>
<gene>
    <name evidence="11" type="ORF">NM06_18925</name>
</gene>
<keyword evidence="4" id="KW-0378">Hydrolase</keyword>
<accession>A0A0A5HUG5</accession>
<evidence type="ECO:0000313" key="11">
    <source>
        <dbReference type="EMBL" id="KGY07104.1"/>
    </source>
</evidence>